<keyword evidence="4" id="KW-1185">Reference proteome</keyword>
<feature type="region of interest" description="Disordered" evidence="1">
    <location>
        <begin position="28"/>
        <end position="67"/>
    </location>
</feature>
<keyword evidence="2" id="KW-0732">Signal</keyword>
<evidence type="ECO:0000256" key="1">
    <source>
        <dbReference type="SAM" id="MobiDB-lite"/>
    </source>
</evidence>
<protein>
    <submittedName>
        <fullName evidence="3">Uncharacterized protein</fullName>
    </submittedName>
</protein>
<reference evidence="3 4" key="1">
    <citation type="submission" date="2019-06" db="EMBL/GenBank/DDBJ databases">
        <title>Genomic Encyclopedia of Type Strains, Phase IV (KMG-V): Genome sequencing to study the core and pangenomes of soil and plant-associated prokaryotes.</title>
        <authorList>
            <person name="Whitman W."/>
        </authorList>
    </citation>
    <scope>NUCLEOTIDE SEQUENCE [LARGE SCALE GENOMIC DNA]</scope>
    <source>
        <strain evidence="3 4">BR 10355</strain>
    </source>
</reference>
<feature type="compositionally biased region" description="Polar residues" evidence="1">
    <location>
        <begin position="28"/>
        <end position="45"/>
    </location>
</feature>
<dbReference type="RefSeq" id="WP_246667564.1">
    <property type="nucleotide sequence ID" value="NZ_VITY01000007.1"/>
</dbReference>
<dbReference type="Proteomes" id="UP000321304">
    <property type="component" value="Unassembled WGS sequence"/>
</dbReference>
<dbReference type="EMBL" id="VITY01000007">
    <property type="protein sequence ID" value="TWB97000.1"/>
    <property type="molecule type" value="Genomic_DNA"/>
</dbReference>
<evidence type="ECO:0000256" key="2">
    <source>
        <dbReference type="SAM" id="SignalP"/>
    </source>
</evidence>
<organism evidence="3 4">
    <name type="scientific">Bradyrhizobium macuxiense</name>
    <dbReference type="NCBI Taxonomy" id="1755647"/>
    <lineage>
        <taxon>Bacteria</taxon>
        <taxon>Pseudomonadati</taxon>
        <taxon>Pseudomonadota</taxon>
        <taxon>Alphaproteobacteria</taxon>
        <taxon>Hyphomicrobiales</taxon>
        <taxon>Nitrobacteraceae</taxon>
        <taxon>Bradyrhizobium</taxon>
    </lineage>
</organism>
<proteinExistence type="predicted"/>
<evidence type="ECO:0000313" key="4">
    <source>
        <dbReference type="Proteomes" id="UP000321304"/>
    </source>
</evidence>
<dbReference type="AlphaFoldDB" id="A0A560LUU3"/>
<feature type="compositionally biased region" description="Low complexity" evidence="1">
    <location>
        <begin position="58"/>
        <end position="67"/>
    </location>
</feature>
<sequence>MSDLRRLGKQIGLAAILSAAMATSSFAQSAVQEPNANASNETATRPWSAPVGHRQPRAADIPAAASASQQIIDQEDAIVDRKIRGICRGC</sequence>
<gene>
    <name evidence="3" type="ORF">FBZ93_107246</name>
</gene>
<evidence type="ECO:0000313" key="3">
    <source>
        <dbReference type="EMBL" id="TWB97000.1"/>
    </source>
</evidence>
<feature type="chain" id="PRO_5022130242" evidence="2">
    <location>
        <begin position="30"/>
        <end position="90"/>
    </location>
</feature>
<accession>A0A560LUU3</accession>
<comment type="caution">
    <text evidence="3">The sequence shown here is derived from an EMBL/GenBank/DDBJ whole genome shotgun (WGS) entry which is preliminary data.</text>
</comment>
<name>A0A560LUU3_9BRAD</name>
<feature type="signal peptide" evidence="2">
    <location>
        <begin position="1"/>
        <end position="29"/>
    </location>
</feature>